<evidence type="ECO:0000313" key="3">
    <source>
        <dbReference type="EMBL" id="MCG2588270.1"/>
    </source>
</evidence>
<feature type="signal peptide" evidence="1">
    <location>
        <begin position="1"/>
        <end position="21"/>
    </location>
</feature>
<dbReference type="RefSeq" id="WP_237853113.1">
    <property type="nucleotide sequence ID" value="NZ_JAKLWS010000006.1"/>
</dbReference>
<gene>
    <name evidence="3" type="ORF">L6773_06805</name>
</gene>
<dbReference type="PANTHER" id="PTHR30383">
    <property type="entry name" value="THIOESTERASE 1/PROTEASE 1/LYSOPHOSPHOLIPASE L1"/>
    <property type="match status" value="1"/>
</dbReference>
<accession>A0ABS9KBR9</accession>
<evidence type="ECO:0000313" key="4">
    <source>
        <dbReference type="Proteomes" id="UP001165366"/>
    </source>
</evidence>
<keyword evidence="1" id="KW-0732">Signal</keyword>
<dbReference type="SUPFAM" id="SSF52266">
    <property type="entry name" value="SGNH hydrolase"/>
    <property type="match status" value="1"/>
</dbReference>
<evidence type="ECO:0000256" key="1">
    <source>
        <dbReference type="SAM" id="SignalP"/>
    </source>
</evidence>
<reference evidence="3" key="2">
    <citation type="submission" date="2024-05" db="EMBL/GenBank/DDBJ databases">
        <title>Rhodohalobacter halophilus gen. nov., sp. nov., a moderately halophilic member of the family Balneolaceae.</title>
        <authorList>
            <person name="Xia J."/>
        </authorList>
    </citation>
    <scope>NUCLEOTIDE SEQUENCE</scope>
    <source>
        <strain evidence="3">WB101</strain>
    </source>
</reference>
<dbReference type="InterPro" id="IPR013830">
    <property type="entry name" value="SGNH_hydro"/>
</dbReference>
<name>A0ABS9KBR9_9BACT</name>
<dbReference type="EMBL" id="JAKLWS010000006">
    <property type="protein sequence ID" value="MCG2588270.1"/>
    <property type="molecule type" value="Genomic_DNA"/>
</dbReference>
<dbReference type="CDD" id="cd01822">
    <property type="entry name" value="Lysophospholipase_L1_like"/>
    <property type="match status" value="1"/>
</dbReference>
<dbReference type="Proteomes" id="UP001165366">
    <property type="component" value="Unassembled WGS sequence"/>
</dbReference>
<comment type="caution">
    <text evidence="3">The sequence shown here is derived from an EMBL/GenBank/DDBJ whole genome shotgun (WGS) entry which is preliminary data.</text>
</comment>
<feature type="domain" description="SGNH hydrolase-type esterase" evidence="2">
    <location>
        <begin position="29"/>
        <end position="192"/>
    </location>
</feature>
<dbReference type="InterPro" id="IPR051532">
    <property type="entry name" value="Ester_Hydrolysis_Enzymes"/>
</dbReference>
<keyword evidence="4" id="KW-1185">Reference proteome</keyword>
<dbReference type="Pfam" id="PF13472">
    <property type="entry name" value="Lipase_GDSL_2"/>
    <property type="match status" value="1"/>
</dbReference>
<organism evidence="3 4">
    <name type="scientific">Rhodohalobacter sulfatireducens</name>
    <dbReference type="NCBI Taxonomy" id="2911366"/>
    <lineage>
        <taxon>Bacteria</taxon>
        <taxon>Pseudomonadati</taxon>
        <taxon>Balneolota</taxon>
        <taxon>Balneolia</taxon>
        <taxon>Balneolales</taxon>
        <taxon>Balneolaceae</taxon>
        <taxon>Rhodohalobacter</taxon>
    </lineage>
</organism>
<feature type="chain" id="PRO_5045286679" evidence="1">
    <location>
        <begin position="22"/>
        <end position="207"/>
    </location>
</feature>
<sequence>MRFIKVALTGLLLLCFTNSYAQDDQTILFFGDSITAGYGLQTEQAFPALIQQKIDSLDLNYNVVNAGLSGETTAGGLRRVDWILQQHVDIFVLELGGNDGLRGIDPQSSKENLQGIIDKVEQKYPDAEIVLTGMQAPPNLGDLYTEEFRGIFFELAEQNEVIFMPFILEEVAGNPELNLPDGIHPTAEGHQVVADNLWNVLRPLISS</sequence>
<dbReference type="Gene3D" id="3.40.50.1110">
    <property type="entry name" value="SGNH hydrolase"/>
    <property type="match status" value="1"/>
</dbReference>
<protein>
    <submittedName>
        <fullName evidence="3">Arylesterase</fullName>
    </submittedName>
</protein>
<evidence type="ECO:0000259" key="2">
    <source>
        <dbReference type="Pfam" id="PF13472"/>
    </source>
</evidence>
<proteinExistence type="predicted"/>
<dbReference type="PANTHER" id="PTHR30383:SF24">
    <property type="entry name" value="THIOESTERASE 1_PROTEASE 1_LYSOPHOSPHOLIPASE L1"/>
    <property type="match status" value="1"/>
</dbReference>
<reference evidence="3" key="1">
    <citation type="submission" date="2022-01" db="EMBL/GenBank/DDBJ databases">
        <authorList>
            <person name="Wang Y."/>
        </authorList>
    </citation>
    <scope>NUCLEOTIDE SEQUENCE</scope>
    <source>
        <strain evidence="3">WB101</strain>
    </source>
</reference>
<dbReference type="InterPro" id="IPR036514">
    <property type="entry name" value="SGNH_hydro_sf"/>
</dbReference>